<evidence type="ECO:0000259" key="3">
    <source>
        <dbReference type="Pfam" id="PF01051"/>
    </source>
</evidence>
<feature type="region of interest" description="Disordered" evidence="2">
    <location>
        <begin position="246"/>
        <end position="265"/>
    </location>
</feature>
<gene>
    <name evidence="4" type="ORF">SKL01_25640</name>
</gene>
<dbReference type="Pfam" id="PF21205">
    <property type="entry name" value="Rep3_C"/>
    <property type="match status" value="1"/>
</dbReference>
<reference evidence="4 5" key="1">
    <citation type="submission" date="2019-07" db="EMBL/GenBank/DDBJ databases">
        <title>Whole genome shotgun sequence of Staphylococcus kloosii NBRC 109624.</title>
        <authorList>
            <person name="Hosoyama A."/>
            <person name="Uohara A."/>
            <person name="Ohji S."/>
            <person name="Ichikawa N."/>
        </authorList>
    </citation>
    <scope>NUCLEOTIDE SEQUENCE [LARGE SCALE GENOMIC DNA]</scope>
    <source>
        <strain evidence="4 5">NBRC 109624</strain>
    </source>
</reference>
<dbReference type="InterPro" id="IPR036390">
    <property type="entry name" value="WH_DNA-bd_sf"/>
</dbReference>
<keyword evidence="5" id="KW-1185">Reference proteome</keyword>
<proteinExistence type="inferred from homology"/>
<name>A0ABQ0XPN9_9STAP</name>
<dbReference type="GeneID" id="69906286"/>
<accession>A0ABQ0XPN9</accession>
<dbReference type="RefSeq" id="WP_103294779.1">
    <property type="nucleotide sequence ID" value="NZ_BKAQ01000031.1"/>
</dbReference>
<dbReference type="Pfam" id="PF01051">
    <property type="entry name" value="Rep3_N"/>
    <property type="match status" value="1"/>
</dbReference>
<sequence length="285" mass="34753">MYEETVVYKNDMNLVPLRRFTSTEINLFFAMCNKLKEQDTNTLHLSFTDLKKLSNYSENTRNINRFISDLDDVYQKMLQLTISYEDDEVIERFVLFNHYKIHKKDQYLEISTSPNLKHILNSITNNFTKFELREMTQLKSTYSKNMFRLLKQYKHTGYMKLKMEDFKKRLDIPTSYQMNDITKRVLKPIIQELSFIFSNLRINKIKAKKGRKIEWLEFTFTPEKRIHSKRQAQGHNKDNSFKYRNRELTPKWLENRPEDQYRNQKRQFTAEERQAFLEKMKKEEN</sequence>
<evidence type="ECO:0000313" key="4">
    <source>
        <dbReference type="EMBL" id="GEP83386.1"/>
    </source>
</evidence>
<organism evidence="4 5">
    <name type="scientific">Staphylococcus kloosii</name>
    <dbReference type="NCBI Taxonomy" id="29384"/>
    <lineage>
        <taxon>Bacteria</taxon>
        <taxon>Bacillati</taxon>
        <taxon>Bacillota</taxon>
        <taxon>Bacilli</taxon>
        <taxon>Bacillales</taxon>
        <taxon>Staphylococcaceae</taxon>
        <taxon>Staphylococcus</taxon>
    </lineage>
</organism>
<dbReference type="Gene3D" id="1.10.10.10">
    <property type="entry name" value="Winged helix-like DNA-binding domain superfamily/Winged helix DNA-binding domain"/>
    <property type="match status" value="2"/>
</dbReference>
<comment type="caution">
    <text evidence="4">The sequence shown here is derived from an EMBL/GenBank/DDBJ whole genome shotgun (WGS) entry which is preliminary data.</text>
</comment>
<dbReference type="InterPro" id="IPR000525">
    <property type="entry name" value="Initiator_Rep_WH1"/>
</dbReference>
<protein>
    <submittedName>
        <fullName evidence="4">RepB family plasmid replication initiator protein</fullName>
    </submittedName>
</protein>
<dbReference type="SUPFAM" id="SSF46785">
    <property type="entry name" value="Winged helix' DNA-binding domain"/>
    <property type="match status" value="2"/>
</dbReference>
<dbReference type="Proteomes" id="UP000321040">
    <property type="component" value="Unassembled WGS sequence"/>
</dbReference>
<evidence type="ECO:0000256" key="2">
    <source>
        <dbReference type="SAM" id="MobiDB-lite"/>
    </source>
</evidence>
<evidence type="ECO:0000313" key="5">
    <source>
        <dbReference type="Proteomes" id="UP000321040"/>
    </source>
</evidence>
<dbReference type="EMBL" id="BKAQ01000031">
    <property type="protein sequence ID" value="GEP83386.1"/>
    <property type="molecule type" value="Genomic_DNA"/>
</dbReference>
<feature type="domain" description="Initiator Rep protein WH1" evidence="3">
    <location>
        <begin position="5"/>
        <end position="151"/>
    </location>
</feature>
<dbReference type="InterPro" id="IPR036388">
    <property type="entry name" value="WH-like_DNA-bd_sf"/>
</dbReference>
<comment type="similarity">
    <text evidence="1">Belongs to the initiator RepB protein family.</text>
</comment>
<evidence type="ECO:0000256" key="1">
    <source>
        <dbReference type="ARBA" id="ARBA00038283"/>
    </source>
</evidence>